<proteinExistence type="predicted"/>
<dbReference type="PROSITE" id="PS00028">
    <property type="entry name" value="ZINC_FINGER_C2H2_1"/>
    <property type="match status" value="4"/>
</dbReference>
<evidence type="ECO:0000256" key="7">
    <source>
        <dbReference type="PROSITE-ProRule" id="PRU00042"/>
    </source>
</evidence>
<organism evidence="10 11">
    <name type="scientific">Sinocyclocheilus grahami</name>
    <name type="common">Dianchi golden-line fish</name>
    <name type="synonym">Barbus grahami</name>
    <dbReference type="NCBI Taxonomy" id="75366"/>
    <lineage>
        <taxon>Eukaryota</taxon>
        <taxon>Metazoa</taxon>
        <taxon>Chordata</taxon>
        <taxon>Craniata</taxon>
        <taxon>Vertebrata</taxon>
        <taxon>Euteleostomi</taxon>
        <taxon>Actinopterygii</taxon>
        <taxon>Neopterygii</taxon>
        <taxon>Teleostei</taxon>
        <taxon>Ostariophysi</taxon>
        <taxon>Cypriniformes</taxon>
        <taxon>Cyprinidae</taxon>
        <taxon>Cyprininae</taxon>
        <taxon>Sinocyclocheilus</taxon>
    </lineage>
</organism>
<dbReference type="InParanoid" id="A0A672N0A9"/>
<feature type="domain" description="C2H2-type" evidence="9">
    <location>
        <begin position="129"/>
        <end position="151"/>
    </location>
</feature>
<protein>
    <recommendedName>
        <fullName evidence="9">C2H2-type domain-containing protein</fullName>
    </recommendedName>
</protein>
<dbReference type="OMA" id="HESSAKY"/>
<keyword evidence="3" id="KW-0677">Repeat</keyword>
<dbReference type="AlphaFoldDB" id="A0A672N0A9"/>
<keyword evidence="11" id="KW-1185">Reference proteome</keyword>
<feature type="region of interest" description="Disordered" evidence="8">
    <location>
        <begin position="209"/>
        <end position="241"/>
    </location>
</feature>
<evidence type="ECO:0000256" key="4">
    <source>
        <dbReference type="ARBA" id="ARBA00022771"/>
    </source>
</evidence>
<evidence type="ECO:0000256" key="2">
    <source>
        <dbReference type="ARBA" id="ARBA00022723"/>
    </source>
</evidence>
<evidence type="ECO:0000313" key="11">
    <source>
        <dbReference type="Proteomes" id="UP000472262"/>
    </source>
</evidence>
<dbReference type="Gene3D" id="3.30.160.60">
    <property type="entry name" value="Classic Zinc Finger"/>
    <property type="match status" value="4"/>
</dbReference>
<accession>A0A672N0A9</accession>
<dbReference type="GO" id="GO:0010468">
    <property type="term" value="P:regulation of gene expression"/>
    <property type="evidence" value="ECO:0007669"/>
    <property type="project" value="TreeGrafter"/>
</dbReference>
<feature type="domain" description="C2H2-type" evidence="9">
    <location>
        <begin position="101"/>
        <end position="128"/>
    </location>
</feature>
<dbReference type="InterPro" id="IPR050331">
    <property type="entry name" value="Zinc_finger"/>
</dbReference>
<evidence type="ECO:0000256" key="5">
    <source>
        <dbReference type="ARBA" id="ARBA00022833"/>
    </source>
</evidence>
<evidence type="ECO:0000256" key="3">
    <source>
        <dbReference type="ARBA" id="ARBA00022737"/>
    </source>
</evidence>
<dbReference type="Pfam" id="PF00096">
    <property type="entry name" value="zf-C2H2"/>
    <property type="match status" value="2"/>
</dbReference>
<feature type="region of interest" description="Disordered" evidence="8">
    <location>
        <begin position="1"/>
        <end position="24"/>
    </location>
</feature>
<evidence type="ECO:0000259" key="9">
    <source>
        <dbReference type="PROSITE" id="PS50157"/>
    </source>
</evidence>
<dbReference type="SMART" id="SM00355">
    <property type="entry name" value="ZnF_C2H2"/>
    <property type="match status" value="4"/>
</dbReference>
<dbReference type="Ensembl" id="ENSSGRT00000044372.1">
    <property type="protein sequence ID" value="ENSSGRP00000041397.1"/>
    <property type="gene ID" value="ENSSGRG00000022512.1"/>
</dbReference>
<reference evidence="10" key="2">
    <citation type="submission" date="2025-09" db="UniProtKB">
        <authorList>
            <consortium name="Ensembl"/>
        </authorList>
    </citation>
    <scope>IDENTIFICATION</scope>
</reference>
<evidence type="ECO:0000256" key="6">
    <source>
        <dbReference type="ARBA" id="ARBA00023242"/>
    </source>
</evidence>
<feature type="domain" description="C2H2-type" evidence="9">
    <location>
        <begin position="156"/>
        <end position="183"/>
    </location>
</feature>
<sequence length="241" mass="27779">INKRQVPQKHEAKPPTPGAIEGKNNCRPVGGNVCLPQILDSLETKKHTKIECRSKLNQNVPLTESNSSTIEIKSSDALNNTQMQITTSSPSYLKHKQKGVNQCSICLKNFPYPSKLARHILSHTNSRPFKCQVCLKSFRYQGHLQLHVRIHKKKVYDCPVCHKRFGAPSKLKRHCLIHRNQRPFECSICCRAFRECCHLKAHIRTHNVPVKQRTPSHQSYRDNEGQWMEENQETEKEQKAS</sequence>
<dbReference type="InterPro" id="IPR013087">
    <property type="entry name" value="Znf_C2H2_type"/>
</dbReference>
<name>A0A672N0A9_SINGR</name>
<evidence type="ECO:0000313" key="10">
    <source>
        <dbReference type="Ensembl" id="ENSSGRP00000041397.1"/>
    </source>
</evidence>
<comment type="subcellular location">
    <subcellularLocation>
        <location evidence="1">Nucleus</location>
    </subcellularLocation>
</comment>
<evidence type="ECO:0000256" key="1">
    <source>
        <dbReference type="ARBA" id="ARBA00004123"/>
    </source>
</evidence>
<feature type="domain" description="C2H2-type" evidence="9">
    <location>
        <begin position="184"/>
        <end position="206"/>
    </location>
</feature>
<keyword evidence="2" id="KW-0479">Metal-binding</keyword>
<dbReference type="Proteomes" id="UP000472262">
    <property type="component" value="Unassembled WGS sequence"/>
</dbReference>
<evidence type="ECO:0000256" key="8">
    <source>
        <dbReference type="SAM" id="MobiDB-lite"/>
    </source>
</evidence>
<dbReference type="InterPro" id="IPR036236">
    <property type="entry name" value="Znf_C2H2_sf"/>
</dbReference>
<dbReference type="PANTHER" id="PTHR16515">
    <property type="entry name" value="PR DOMAIN ZINC FINGER PROTEIN"/>
    <property type="match status" value="1"/>
</dbReference>
<reference evidence="10" key="1">
    <citation type="submission" date="2025-08" db="UniProtKB">
        <authorList>
            <consortium name="Ensembl"/>
        </authorList>
    </citation>
    <scope>IDENTIFICATION</scope>
</reference>
<keyword evidence="6" id="KW-0539">Nucleus</keyword>
<dbReference type="GO" id="GO:0005634">
    <property type="term" value="C:nucleus"/>
    <property type="evidence" value="ECO:0007669"/>
    <property type="project" value="UniProtKB-SubCell"/>
</dbReference>
<dbReference type="GO" id="GO:0008270">
    <property type="term" value="F:zinc ion binding"/>
    <property type="evidence" value="ECO:0007669"/>
    <property type="project" value="UniProtKB-KW"/>
</dbReference>
<keyword evidence="4 7" id="KW-0863">Zinc-finger</keyword>
<dbReference type="PROSITE" id="PS50157">
    <property type="entry name" value="ZINC_FINGER_C2H2_2"/>
    <property type="match status" value="4"/>
</dbReference>
<keyword evidence="5" id="KW-0862">Zinc</keyword>
<dbReference type="FunFam" id="3.30.160.60:FF:000624">
    <property type="entry name" value="zinc finger protein 697"/>
    <property type="match status" value="1"/>
</dbReference>
<dbReference type="SUPFAM" id="SSF57667">
    <property type="entry name" value="beta-beta-alpha zinc fingers"/>
    <property type="match status" value="2"/>
</dbReference>
<dbReference type="PANTHER" id="PTHR16515:SF66">
    <property type="entry name" value="C2H2-TYPE DOMAIN-CONTAINING PROTEIN"/>
    <property type="match status" value="1"/>
</dbReference>